<keyword evidence="3 7" id="KW-0808">Transferase</keyword>
<evidence type="ECO:0000259" key="9">
    <source>
        <dbReference type="PROSITE" id="PS51675"/>
    </source>
</evidence>
<dbReference type="InterPro" id="IPR029063">
    <property type="entry name" value="SAM-dependent_MTases_sf"/>
</dbReference>
<evidence type="ECO:0000256" key="6">
    <source>
        <dbReference type="ARBA" id="ARBA00048434"/>
    </source>
</evidence>
<dbReference type="Gene3D" id="3.40.1280.30">
    <property type="match status" value="1"/>
</dbReference>
<evidence type="ECO:0000256" key="8">
    <source>
        <dbReference type="SAM" id="MobiDB-lite"/>
    </source>
</evidence>
<dbReference type="Pfam" id="PF21148">
    <property type="entry name" value="NSUN5_fdxn-like"/>
    <property type="match status" value="1"/>
</dbReference>
<dbReference type="AlphaFoldDB" id="A0A074Z1R9"/>
<sequence length="852" mass="95129">ALYANSRGRVKAYGKLSLEFNTSRGVRHGCPLSPFPSNFVFDATTEDSPPASNACGVEMLPGSLLTDIECADDIALLGSDSVIMQTILNKLNNSDSRFGLCFTPAKIKVLLRDWMGSNPRLMLVNEPIEIVDKFICLGICISPGGLTKDEISIRIGKARAAFANLRHLWRRRDISFSVKGRVYNEEKRSTMDCGSRPNCSTESNHIPHKFLYRLSGVAYLTIGVVRSPPTNALLFVLTLLVRKSRLTPHKPFYFLPVSALDNQNDARLLLPCYARVNRLRADLESVLKELQSEQYAELQAPGIRTRKMLRKLEDNQFYVDYHLSHSLLIFAHGSLLYKLPAVTSRKLIIQDKASCIVPEVLRPNPNADVLDACAAPGNKTLQLIEMMTPQATVFAIDRDPTRFRTLCNNLHSSGVQRLSISGSLIVDNLPDPETARTTKLPCSQPRVEAICQDFLSLDPMDLKFSRVESILLDPSCSGSGLVARQPEGTGPVLSSGYSNMGEDDMKGEDISRRLERLSNLQAQLLRHALSFQNVRRVVYSTCSVRSEEQDEVSTDVTMSETTGIEEGPDNSSSSRRQIKRLESYIRRKETRRELRKAYKNRRKAKRALSDYLQTEKPNSEGSSDVPRSRKALSHAPRMSESPCSTKIVIDCAHDHLMSFKDICKLANQITNCYAFNRRLVTPVQLYVTGLKADSQVADPPTVRLRDRLALAGSEHWDIHLCDEDYWEMFDAQSIVYLCAESPVLLPDQFLSTPPPTNMEELARPISSEDVFVIGGLVDHNHFLGHCYEGAVKRGYRTARLPIAESGMVLNGRKVLSTLQVFEALAPVVAGSMTWSESLNAAIPPRKKLRSPD</sequence>
<evidence type="ECO:0000256" key="2">
    <source>
        <dbReference type="ARBA" id="ARBA00022603"/>
    </source>
</evidence>
<dbReference type="GO" id="GO:0000049">
    <property type="term" value="F:tRNA binding"/>
    <property type="evidence" value="ECO:0007669"/>
    <property type="project" value="TreeGrafter"/>
</dbReference>
<feature type="binding site" evidence="7">
    <location>
        <position position="397"/>
    </location>
    <ligand>
        <name>S-adenosyl-L-methionine</name>
        <dbReference type="ChEBI" id="CHEBI:59789"/>
    </ligand>
</feature>
<name>A0A074Z1R9_OPIVI</name>
<dbReference type="InterPro" id="IPR023267">
    <property type="entry name" value="RCMT"/>
</dbReference>
<feature type="region of interest" description="Disordered" evidence="8">
    <location>
        <begin position="481"/>
        <end position="502"/>
    </location>
</feature>
<feature type="active site" description="Nucleophile" evidence="7">
    <location>
        <position position="542"/>
    </location>
</feature>
<reference evidence="11 12" key="1">
    <citation type="submission" date="2013-11" db="EMBL/GenBank/DDBJ databases">
        <title>Opisthorchis viverrini - life in the bile duct.</title>
        <authorList>
            <person name="Young N.D."/>
            <person name="Nagarajan N."/>
            <person name="Lin S.J."/>
            <person name="Korhonen P.K."/>
            <person name="Jex A.R."/>
            <person name="Hall R.S."/>
            <person name="Safavi-Hemami H."/>
            <person name="Kaewkong W."/>
            <person name="Bertrand D."/>
            <person name="Gao S."/>
            <person name="Seet Q."/>
            <person name="Wongkham S."/>
            <person name="Teh B.T."/>
            <person name="Wongkham C."/>
            <person name="Intapan P.M."/>
            <person name="Maleewong W."/>
            <person name="Yang X."/>
            <person name="Hu M."/>
            <person name="Wang Z."/>
            <person name="Hofmann A."/>
            <person name="Sternberg P.W."/>
            <person name="Tan P."/>
            <person name="Wang J."/>
            <person name="Gasser R.B."/>
        </authorList>
    </citation>
    <scope>NUCLEOTIDE SEQUENCE [LARGE SCALE GENOMIC DNA]</scope>
</reference>
<dbReference type="EC" id="2.1.1.221" evidence="1"/>
<feature type="region of interest" description="Disordered" evidence="8">
    <location>
        <begin position="595"/>
        <end position="637"/>
    </location>
</feature>
<dbReference type="STRING" id="6198.A0A074Z1R9"/>
<dbReference type="GO" id="GO:0002939">
    <property type="term" value="P:tRNA N1-guanine methylation"/>
    <property type="evidence" value="ECO:0007669"/>
    <property type="project" value="TreeGrafter"/>
</dbReference>
<dbReference type="InterPro" id="IPR038459">
    <property type="entry name" value="MT_TRM10-typ_sf"/>
</dbReference>
<dbReference type="InterPro" id="IPR049561">
    <property type="entry name" value="NSUN5_7_fdxn-like"/>
</dbReference>
<dbReference type="InterPro" id="IPR028564">
    <property type="entry name" value="MT_TRM10-typ"/>
</dbReference>
<dbReference type="Gene3D" id="3.30.70.1170">
    <property type="entry name" value="Sun protein, domain 3"/>
    <property type="match status" value="1"/>
</dbReference>
<dbReference type="InterPro" id="IPR007356">
    <property type="entry name" value="tRNA_m1G_MeTrfase_euk"/>
</dbReference>
<dbReference type="PROSITE" id="PS51675">
    <property type="entry name" value="SAM_MT_TRM10"/>
    <property type="match status" value="1"/>
</dbReference>
<dbReference type="EMBL" id="KL597009">
    <property type="protein sequence ID" value="KER20928.1"/>
    <property type="molecule type" value="Genomic_DNA"/>
</dbReference>
<dbReference type="CTD" id="20329377"/>
<dbReference type="SUPFAM" id="SSF53335">
    <property type="entry name" value="S-adenosyl-L-methionine-dependent methyltransferases"/>
    <property type="match status" value="1"/>
</dbReference>
<dbReference type="RefSeq" id="XP_009175331.1">
    <property type="nucleotide sequence ID" value="XM_009177067.1"/>
</dbReference>
<dbReference type="InterPro" id="IPR049560">
    <property type="entry name" value="MeTrfase_RsmB-F_NOP2_cat"/>
</dbReference>
<dbReference type="Gene3D" id="3.40.50.150">
    <property type="entry name" value="Vaccinia Virus protein VP39"/>
    <property type="match status" value="1"/>
</dbReference>
<evidence type="ECO:0000256" key="1">
    <source>
        <dbReference type="ARBA" id="ARBA00012797"/>
    </source>
</evidence>
<feature type="binding site" evidence="7">
    <location>
        <begin position="373"/>
        <end position="379"/>
    </location>
    <ligand>
        <name>S-adenosyl-L-methionine</name>
        <dbReference type="ChEBI" id="CHEBI:59789"/>
    </ligand>
</feature>
<evidence type="ECO:0000256" key="5">
    <source>
        <dbReference type="ARBA" id="ARBA00022884"/>
    </source>
</evidence>
<dbReference type="PRINTS" id="PR02008">
    <property type="entry name" value="RCMTFAMILY"/>
</dbReference>
<keyword evidence="2 7" id="KW-0489">Methyltransferase</keyword>
<organism evidence="11 12">
    <name type="scientific">Opisthorchis viverrini</name>
    <name type="common">Southeast Asian liver fluke</name>
    <dbReference type="NCBI Taxonomy" id="6198"/>
    <lineage>
        <taxon>Eukaryota</taxon>
        <taxon>Metazoa</taxon>
        <taxon>Spiralia</taxon>
        <taxon>Lophotrochozoa</taxon>
        <taxon>Platyhelminthes</taxon>
        <taxon>Trematoda</taxon>
        <taxon>Digenea</taxon>
        <taxon>Opisthorchiida</taxon>
        <taxon>Opisthorchiata</taxon>
        <taxon>Opisthorchiidae</taxon>
        <taxon>Opisthorchis</taxon>
    </lineage>
</organism>
<feature type="domain" description="SAM-dependent MTase RsmB/NOP-type" evidence="10">
    <location>
        <begin position="262"/>
        <end position="605"/>
    </location>
</feature>
<evidence type="ECO:0000256" key="7">
    <source>
        <dbReference type="PROSITE-ProRule" id="PRU01023"/>
    </source>
</evidence>
<gene>
    <name evidence="11" type="ORF">T265_15212</name>
</gene>
<dbReference type="GeneID" id="20329377"/>
<keyword evidence="4 7" id="KW-0949">S-adenosyl-L-methionine</keyword>
<dbReference type="PANTHER" id="PTHR13563">
    <property type="entry name" value="TRNA (GUANINE-9-) METHYLTRANSFERASE"/>
    <property type="match status" value="1"/>
</dbReference>
<evidence type="ECO:0000313" key="12">
    <source>
        <dbReference type="Proteomes" id="UP000054324"/>
    </source>
</evidence>
<dbReference type="PANTHER" id="PTHR13563:SF13">
    <property type="entry name" value="TRNA METHYLTRANSFERASE 10 HOMOLOG A"/>
    <property type="match status" value="1"/>
</dbReference>
<dbReference type="OrthoDB" id="278300at2759"/>
<feature type="non-terminal residue" evidence="11">
    <location>
        <position position="1"/>
    </location>
</feature>
<feature type="domain" description="SAM-dependent MTase TRM10-type" evidence="9">
    <location>
        <begin position="628"/>
        <end position="849"/>
    </location>
</feature>
<feature type="compositionally biased region" description="Basic residues" evidence="8">
    <location>
        <begin position="597"/>
        <end position="606"/>
    </location>
</feature>
<dbReference type="InterPro" id="IPR001678">
    <property type="entry name" value="MeTrfase_RsmB-F_NOP2_dom"/>
</dbReference>
<feature type="binding site" evidence="7">
    <location>
        <position position="453"/>
    </location>
    <ligand>
        <name>S-adenosyl-L-methionine</name>
        <dbReference type="ChEBI" id="CHEBI:59789"/>
    </ligand>
</feature>
<dbReference type="Pfam" id="PF01189">
    <property type="entry name" value="Methyltr_RsmB-F"/>
    <property type="match status" value="1"/>
</dbReference>
<dbReference type="GO" id="GO:0052905">
    <property type="term" value="F:tRNA (guanosine(9)-N1)-methyltransferase activity"/>
    <property type="evidence" value="ECO:0007669"/>
    <property type="project" value="UniProtKB-EC"/>
</dbReference>
<feature type="region of interest" description="Disordered" evidence="8">
    <location>
        <begin position="548"/>
        <end position="578"/>
    </location>
</feature>
<feature type="binding site" evidence="7">
    <location>
        <position position="473"/>
    </location>
    <ligand>
        <name>S-adenosyl-L-methionine</name>
        <dbReference type="ChEBI" id="CHEBI:59789"/>
    </ligand>
</feature>
<proteinExistence type="inferred from homology"/>
<accession>A0A074Z1R9</accession>
<protein>
    <recommendedName>
        <fullName evidence="1">tRNA (guanine(9)-N(1))-methyltransferase</fullName>
        <ecNumber evidence="1">2.1.1.221</ecNumber>
    </recommendedName>
</protein>
<dbReference type="PROSITE" id="PS51686">
    <property type="entry name" value="SAM_MT_RSMB_NOP"/>
    <property type="match status" value="1"/>
</dbReference>
<dbReference type="GO" id="GO:0005634">
    <property type="term" value="C:nucleus"/>
    <property type="evidence" value="ECO:0007669"/>
    <property type="project" value="TreeGrafter"/>
</dbReference>
<evidence type="ECO:0000259" key="10">
    <source>
        <dbReference type="PROSITE" id="PS51686"/>
    </source>
</evidence>
<keyword evidence="5 7" id="KW-0694">RNA-binding</keyword>
<comment type="similarity">
    <text evidence="7">Belongs to the class I-like SAM-binding methyltransferase superfamily. RsmB/NOP family.</text>
</comment>
<dbReference type="Proteomes" id="UP000054324">
    <property type="component" value="Unassembled WGS sequence"/>
</dbReference>
<evidence type="ECO:0000256" key="3">
    <source>
        <dbReference type="ARBA" id="ARBA00022679"/>
    </source>
</evidence>
<evidence type="ECO:0000313" key="11">
    <source>
        <dbReference type="EMBL" id="KER20928.1"/>
    </source>
</evidence>
<comment type="catalytic activity">
    <reaction evidence="6">
        <text>guanosine(9) in tRNA + S-adenosyl-L-methionine = N(1)-methylguanosine(9) in tRNA + S-adenosyl-L-homocysteine + H(+)</text>
        <dbReference type="Rhea" id="RHEA:43156"/>
        <dbReference type="Rhea" id="RHEA-COMP:10367"/>
        <dbReference type="Rhea" id="RHEA-COMP:10368"/>
        <dbReference type="ChEBI" id="CHEBI:15378"/>
        <dbReference type="ChEBI" id="CHEBI:57856"/>
        <dbReference type="ChEBI" id="CHEBI:59789"/>
        <dbReference type="ChEBI" id="CHEBI:73542"/>
        <dbReference type="ChEBI" id="CHEBI:74269"/>
        <dbReference type="EC" id="2.1.1.221"/>
    </reaction>
</comment>
<feature type="compositionally biased region" description="Polar residues" evidence="8">
    <location>
        <begin position="611"/>
        <end position="622"/>
    </location>
</feature>
<dbReference type="KEGG" id="ovi:T265_15212"/>
<keyword evidence="12" id="KW-1185">Reference proteome</keyword>
<evidence type="ECO:0000256" key="4">
    <source>
        <dbReference type="ARBA" id="ARBA00022691"/>
    </source>
</evidence>